<evidence type="ECO:0000256" key="6">
    <source>
        <dbReference type="SAM" id="MobiDB-lite"/>
    </source>
</evidence>
<feature type="domain" description="Major facilitator superfamily (MFS) profile" evidence="9">
    <location>
        <begin position="1"/>
        <end position="458"/>
    </location>
</feature>
<feature type="transmembrane region" description="Helical" evidence="7">
    <location>
        <begin position="331"/>
        <end position="352"/>
    </location>
</feature>
<gene>
    <name evidence="10" type="ORF">BD324DRAFT_606801</name>
</gene>
<dbReference type="InParanoid" id="A0A1Y1UU47"/>
<dbReference type="GO" id="GO:0022857">
    <property type="term" value="F:transmembrane transporter activity"/>
    <property type="evidence" value="ECO:0007669"/>
    <property type="project" value="InterPro"/>
</dbReference>
<dbReference type="InterPro" id="IPR036259">
    <property type="entry name" value="MFS_trans_sf"/>
</dbReference>
<evidence type="ECO:0000256" key="7">
    <source>
        <dbReference type="SAM" id="Phobius"/>
    </source>
</evidence>
<feature type="transmembrane region" description="Helical" evidence="7">
    <location>
        <begin position="138"/>
        <end position="161"/>
    </location>
</feature>
<keyword evidence="11" id="KW-1185">Reference proteome</keyword>
<dbReference type="SUPFAM" id="SSF103473">
    <property type="entry name" value="MFS general substrate transporter"/>
    <property type="match status" value="1"/>
</dbReference>
<dbReference type="InterPro" id="IPR001958">
    <property type="entry name" value="Tet-R_TetA/multi-R_MdtG-like"/>
</dbReference>
<feature type="chain" id="PRO_5011988063" evidence="8">
    <location>
        <begin position="24"/>
        <end position="702"/>
    </location>
</feature>
<dbReference type="Gene3D" id="1.20.1250.20">
    <property type="entry name" value="MFS general substrate transporter like domains"/>
    <property type="match status" value="1"/>
</dbReference>
<dbReference type="Proteomes" id="UP000193218">
    <property type="component" value="Unassembled WGS sequence"/>
</dbReference>
<feature type="transmembrane region" description="Helical" evidence="7">
    <location>
        <begin position="299"/>
        <end position="319"/>
    </location>
</feature>
<feature type="compositionally biased region" description="Low complexity" evidence="6">
    <location>
        <begin position="648"/>
        <end position="661"/>
    </location>
</feature>
<dbReference type="PRINTS" id="PR01035">
    <property type="entry name" value="TCRTETA"/>
</dbReference>
<comment type="subcellular location">
    <subcellularLocation>
        <location evidence="1">Membrane</location>
        <topology evidence="1">Multi-pass membrane protein</topology>
    </subcellularLocation>
</comment>
<keyword evidence="4 7" id="KW-1133">Transmembrane helix</keyword>
<evidence type="ECO:0000313" key="10">
    <source>
        <dbReference type="EMBL" id="ORX41157.1"/>
    </source>
</evidence>
<keyword evidence="3 7" id="KW-0812">Transmembrane</keyword>
<protein>
    <submittedName>
        <fullName evidence="10">Major facilitator superfamily domain-containing protein</fullName>
    </submittedName>
</protein>
<dbReference type="InterPro" id="IPR011701">
    <property type="entry name" value="MFS"/>
</dbReference>
<feature type="transmembrane region" description="Helical" evidence="7">
    <location>
        <begin position="256"/>
        <end position="279"/>
    </location>
</feature>
<name>A0A1Y1UU47_9TREE</name>
<reference evidence="10 11" key="1">
    <citation type="submission" date="2017-03" db="EMBL/GenBank/DDBJ databases">
        <title>Widespread Adenine N6-methylation of Active Genes in Fungi.</title>
        <authorList>
            <consortium name="DOE Joint Genome Institute"/>
            <person name="Mondo S.J."/>
            <person name="Dannebaum R.O."/>
            <person name="Kuo R.C."/>
            <person name="Louie K.B."/>
            <person name="Bewick A.J."/>
            <person name="Labutti K."/>
            <person name="Haridas S."/>
            <person name="Kuo A."/>
            <person name="Salamov A."/>
            <person name="Ahrendt S.R."/>
            <person name="Lau R."/>
            <person name="Bowen B.P."/>
            <person name="Lipzen A."/>
            <person name="Sullivan W."/>
            <person name="Andreopoulos W.B."/>
            <person name="Clum A."/>
            <person name="Lindquist E."/>
            <person name="Daum C."/>
            <person name="Northen T.R."/>
            <person name="Ramamoorthy G."/>
            <person name="Schmitz R.J."/>
            <person name="Gryganskyi A."/>
            <person name="Culley D."/>
            <person name="Magnuson J."/>
            <person name="James T.Y."/>
            <person name="O'Malley M.A."/>
            <person name="Stajich J.E."/>
            <person name="Spatafora J.W."/>
            <person name="Visel A."/>
            <person name="Grigoriev I.V."/>
        </authorList>
    </citation>
    <scope>NUCLEOTIDE SEQUENCE [LARGE SCALE GENOMIC DNA]</scope>
    <source>
        <strain evidence="10 11">NRRL Y-17943</strain>
    </source>
</reference>
<evidence type="ECO:0000256" key="3">
    <source>
        <dbReference type="ARBA" id="ARBA00022692"/>
    </source>
</evidence>
<evidence type="ECO:0000256" key="4">
    <source>
        <dbReference type="ARBA" id="ARBA00022989"/>
    </source>
</evidence>
<feature type="transmembrane region" description="Helical" evidence="7">
    <location>
        <begin position="399"/>
        <end position="422"/>
    </location>
</feature>
<dbReference type="RefSeq" id="XP_021874836.1">
    <property type="nucleotide sequence ID" value="XM_022014026.1"/>
</dbReference>
<feature type="transmembrane region" description="Helical" evidence="7">
    <location>
        <begin position="106"/>
        <end position="126"/>
    </location>
</feature>
<evidence type="ECO:0000256" key="5">
    <source>
        <dbReference type="ARBA" id="ARBA00023136"/>
    </source>
</evidence>
<evidence type="ECO:0000256" key="8">
    <source>
        <dbReference type="SAM" id="SignalP"/>
    </source>
</evidence>
<dbReference type="PANTHER" id="PTHR23504">
    <property type="entry name" value="MAJOR FACILITATOR SUPERFAMILY DOMAIN-CONTAINING PROTEIN 10"/>
    <property type="match status" value="1"/>
</dbReference>
<dbReference type="PROSITE" id="PS50850">
    <property type="entry name" value="MFS"/>
    <property type="match status" value="1"/>
</dbReference>
<sequence>MAPSTTFPRAQALILCMAKISEAVAVCFRMPFVNQMVVNFGRSPASAPQYAGIIDSALIATEFICAPIWGTLADKVGRKPLVILGLVGFALAAMGMGLAQNLWQAILARCISGVLGAVAVLVRTVQFEITTSEHVDKVLMYMTPCWAIGASIGPLIGGAFSEPAKRLPALFSGTLFDRFPYLLPALVSACVPVCTAIGYLFLVPETLGNPIAESPSEQASAAEDAESECMPLLGGAINHDAAETLSTWSLLTDVKIAYALLCSALLAFVSMAYCAGFMMMASTAVKEGGLGLSPWQTGIMLAISSLLGFFVSSNVMPLLSDRYGYYRTLRLTSFAHVMLFPSVSVLSLMARYQGGVKIWSLPVLAIIMVCYEVGEVSYTPMDVVFSNRSPRGCLAHVNGFALSAASLGRVAAPALSGLLWSMTMQTRSLIGSQLMWIIFTFVAIIWHLTTRRLSSPVEFKLRAQYASIRDVEAGVAISRVSSFGSTGTTDTLVKTPPLKGKSFESVLDALKSVKSVFRSKSLWSDVETVTTTSTTTSTPDMSFDAYWASFADRLDSSPYVPMPDRREVEGDEYGDGIYIHRAIKPHVEIDRRKPDFSKTPQWIIPKKKKKESGQKVDGLGLGEIDVSASESERGGDVTNGAAGGAQGGSVVSEETVSENVGGSEGNDWDGAERIKRGKVEENGPVFKDSDVAGSPTPSVMFE</sequence>
<feature type="transmembrane region" description="Helical" evidence="7">
    <location>
        <begin position="81"/>
        <end position="100"/>
    </location>
</feature>
<evidence type="ECO:0000313" key="11">
    <source>
        <dbReference type="Proteomes" id="UP000193218"/>
    </source>
</evidence>
<keyword evidence="5 7" id="KW-0472">Membrane</keyword>
<evidence type="ECO:0000259" key="9">
    <source>
        <dbReference type="PROSITE" id="PS50850"/>
    </source>
</evidence>
<feature type="transmembrane region" description="Helical" evidence="7">
    <location>
        <begin position="181"/>
        <end position="202"/>
    </location>
</feature>
<proteinExistence type="predicted"/>
<feature type="compositionally biased region" description="Basic and acidic residues" evidence="6">
    <location>
        <begin position="670"/>
        <end position="681"/>
    </location>
</feature>
<accession>A0A1Y1UU47</accession>
<keyword evidence="2" id="KW-0813">Transport</keyword>
<dbReference type="EMBL" id="NBSH01000001">
    <property type="protein sequence ID" value="ORX41157.1"/>
    <property type="molecule type" value="Genomic_DNA"/>
</dbReference>
<feature type="transmembrane region" description="Helical" evidence="7">
    <location>
        <begin position="47"/>
        <end position="69"/>
    </location>
</feature>
<dbReference type="Pfam" id="PF07690">
    <property type="entry name" value="MFS_1"/>
    <property type="match status" value="1"/>
</dbReference>
<evidence type="ECO:0000256" key="2">
    <source>
        <dbReference type="ARBA" id="ARBA00022448"/>
    </source>
</evidence>
<dbReference type="InterPro" id="IPR020846">
    <property type="entry name" value="MFS_dom"/>
</dbReference>
<feature type="region of interest" description="Disordered" evidence="6">
    <location>
        <begin position="628"/>
        <end position="702"/>
    </location>
</feature>
<feature type="transmembrane region" description="Helical" evidence="7">
    <location>
        <begin position="428"/>
        <end position="448"/>
    </location>
</feature>
<organism evidence="10 11">
    <name type="scientific">Kockovaella imperatae</name>
    <dbReference type="NCBI Taxonomy" id="4999"/>
    <lineage>
        <taxon>Eukaryota</taxon>
        <taxon>Fungi</taxon>
        <taxon>Dikarya</taxon>
        <taxon>Basidiomycota</taxon>
        <taxon>Agaricomycotina</taxon>
        <taxon>Tremellomycetes</taxon>
        <taxon>Tremellales</taxon>
        <taxon>Cuniculitremaceae</taxon>
        <taxon>Kockovaella</taxon>
    </lineage>
</organism>
<dbReference type="PANTHER" id="PTHR23504:SF15">
    <property type="entry name" value="MAJOR FACILITATOR SUPERFAMILY (MFS) PROFILE DOMAIN-CONTAINING PROTEIN"/>
    <property type="match status" value="1"/>
</dbReference>
<dbReference type="OrthoDB" id="419616at2759"/>
<evidence type="ECO:0000256" key="1">
    <source>
        <dbReference type="ARBA" id="ARBA00004141"/>
    </source>
</evidence>
<comment type="caution">
    <text evidence="10">The sequence shown here is derived from an EMBL/GenBank/DDBJ whole genome shotgun (WGS) entry which is preliminary data.</text>
</comment>
<dbReference type="AlphaFoldDB" id="A0A1Y1UU47"/>
<feature type="signal peptide" evidence="8">
    <location>
        <begin position="1"/>
        <end position="23"/>
    </location>
</feature>
<dbReference type="GO" id="GO:0016020">
    <property type="term" value="C:membrane"/>
    <property type="evidence" value="ECO:0007669"/>
    <property type="project" value="UniProtKB-SubCell"/>
</dbReference>
<keyword evidence="8" id="KW-0732">Signal</keyword>
<dbReference type="GeneID" id="33555834"/>